<keyword evidence="4 7" id="KW-0413">Isomerase</keyword>
<feature type="domain" description="Chorismate-utilising enzyme C-terminal" evidence="6">
    <location>
        <begin position="124"/>
        <end position="379"/>
    </location>
</feature>
<dbReference type="Gene3D" id="3.60.120.10">
    <property type="entry name" value="Anthranilate synthase"/>
    <property type="match status" value="1"/>
</dbReference>
<accession>A0ABS4DV63</accession>
<dbReference type="InterPro" id="IPR015890">
    <property type="entry name" value="Chorismate_C"/>
</dbReference>
<dbReference type="PANTHER" id="PTHR42839">
    <property type="entry name" value="ISOCHORISMATE SYNTHASE ENTC"/>
    <property type="match status" value="1"/>
</dbReference>
<evidence type="ECO:0000256" key="3">
    <source>
        <dbReference type="ARBA" id="ARBA00012824"/>
    </source>
</evidence>
<dbReference type="EMBL" id="JAGGJU010000002">
    <property type="protein sequence ID" value="MBP1849560.1"/>
    <property type="molecule type" value="Genomic_DNA"/>
</dbReference>
<evidence type="ECO:0000313" key="8">
    <source>
        <dbReference type="Proteomes" id="UP000759443"/>
    </source>
</evidence>
<evidence type="ECO:0000256" key="2">
    <source>
        <dbReference type="ARBA" id="ARBA00005297"/>
    </source>
</evidence>
<comment type="caution">
    <text evidence="7">The sequence shown here is derived from an EMBL/GenBank/DDBJ whole genome shotgun (WGS) entry which is preliminary data.</text>
</comment>
<gene>
    <name evidence="7" type="ORF">J2Z17_000981</name>
</gene>
<comment type="catalytic activity">
    <reaction evidence="1">
        <text>chorismate = isochorismate</text>
        <dbReference type="Rhea" id="RHEA:18985"/>
        <dbReference type="ChEBI" id="CHEBI:29748"/>
        <dbReference type="ChEBI" id="CHEBI:29780"/>
        <dbReference type="EC" id="5.4.4.2"/>
    </reaction>
</comment>
<evidence type="ECO:0000256" key="5">
    <source>
        <dbReference type="ARBA" id="ARBA00041564"/>
    </source>
</evidence>
<proteinExistence type="inferred from homology"/>
<keyword evidence="8" id="KW-1185">Reference proteome</keyword>
<dbReference type="InterPro" id="IPR005801">
    <property type="entry name" value="ADC_synthase"/>
</dbReference>
<dbReference type="SUPFAM" id="SSF56322">
    <property type="entry name" value="ADC synthase"/>
    <property type="match status" value="1"/>
</dbReference>
<dbReference type="Proteomes" id="UP000759443">
    <property type="component" value="Unassembled WGS sequence"/>
</dbReference>
<evidence type="ECO:0000256" key="4">
    <source>
        <dbReference type="ARBA" id="ARBA00023235"/>
    </source>
</evidence>
<dbReference type="NCBIfam" id="TIGR00543">
    <property type="entry name" value="isochor_syn"/>
    <property type="match status" value="1"/>
</dbReference>
<evidence type="ECO:0000256" key="1">
    <source>
        <dbReference type="ARBA" id="ARBA00000799"/>
    </source>
</evidence>
<dbReference type="Pfam" id="PF00425">
    <property type="entry name" value="Chorismate_bind"/>
    <property type="match status" value="1"/>
</dbReference>
<evidence type="ECO:0000259" key="6">
    <source>
        <dbReference type="Pfam" id="PF00425"/>
    </source>
</evidence>
<name>A0ABS4DV63_9HYPH</name>
<organism evidence="7 8">
    <name type="scientific">Rhizobium halophytocola</name>
    <dbReference type="NCBI Taxonomy" id="735519"/>
    <lineage>
        <taxon>Bacteria</taxon>
        <taxon>Pseudomonadati</taxon>
        <taxon>Pseudomonadota</taxon>
        <taxon>Alphaproteobacteria</taxon>
        <taxon>Hyphomicrobiales</taxon>
        <taxon>Rhizobiaceae</taxon>
        <taxon>Rhizobium/Agrobacterium group</taxon>
        <taxon>Rhizobium</taxon>
    </lineage>
</organism>
<dbReference type="PANTHER" id="PTHR42839:SF2">
    <property type="entry name" value="ISOCHORISMATE SYNTHASE ENTC"/>
    <property type="match status" value="1"/>
</dbReference>
<reference evidence="7 8" key="1">
    <citation type="submission" date="2021-03" db="EMBL/GenBank/DDBJ databases">
        <title>Genomic Encyclopedia of Type Strains, Phase IV (KMG-IV): sequencing the most valuable type-strain genomes for metagenomic binning, comparative biology and taxonomic classification.</title>
        <authorList>
            <person name="Goeker M."/>
        </authorList>
    </citation>
    <scope>NUCLEOTIDE SEQUENCE [LARGE SCALE GENOMIC DNA]</scope>
    <source>
        <strain evidence="7 8">DSM 21600</strain>
    </source>
</reference>
<evidence type="ECO:0000313" key="7">
    <source>
        <dbReference type="EMBL" id="MBP1849560.1"/>
    </source>
</evidence>
<dbReference type="GO" id="GO:0008909">
    <property type="term" value="F:isochorismate synthase activity"/>
    <property type="evidence" value="ECO:0007669"/>
    <property type="project" value="UniProtKB-EC"/>
</dbReference>
<sequence length="391" mass="42513">MQTGALRATHEQPAHSIDSNRSFLFTSGERELRATGIREAIALPATGGENQHGAFQAAIAAAFARARQAGDANPVLIGAIPFDVSEPSCLYVPDNHEWHTRPLRPVVADAAMPALIAQKSLPDETGFKRAVEHAIVNFRHSDVRKVVLSVMRELTFAGDIDVDRLLANLGEQNRKGFQFRIPLPDGGDLIGVSPELLMRKEGDRILSNPLAGSARRMADPQADQAHAEALAASTKDQYEHSLVIHDIRQRLAPLCAALDVPDRPSLINTAALWHLSTRIEGTVADPTLSALQLACRLHPTPAVCGFPTERAHRLIRFVEPFERGLFTGMVGWCDAEGNGEWVVTIRCGMVRRNTVTLFAGAGIVEASEPKSEWAEVQTKLKTMLNACGLDA</sequence>
<dbReference type="InterPro" id="IPR004561">
    <property type="entry name" value="IsoChor_synthase"/>
</dbReference>
<comment type="similarity">
    <text evidence="2">Belongs to the isochorismate synthase family.</text>
</comment>
<dbReference type="EC" id="5.4.4.2" evidence="3"/>
<protein>
    <recommendedName>
        <fullName evidence="3">isochorismate synthase</fullName>
        <ecNumber evidence="3">5.4.4.2</ecNumber>
    </recommendedName>
    <alternativeName>
        <fullName evidence="5">Isochorismate mutase</fullName>
    </alternativeName>
</protein>
<dbReference type="RefSeq" id="WP_209942736.1">
    <property type="nucleotide sequence ID" value="NZ_JAGGJU010000002.1"/>
</dbReference>